<dbReference type="SUPFAM" id="SSF55424">
    <property type="entry name" value="FAD/NAD-linked reductases, dimerisation (C-terminal) domain"/>
    <property type="match status" value="1"/>
</dbReference>
<dbReference type="SUPFAM" id="SSF51905">
    <property type="entry name" value="FAD/NAD(P)-binding domain"/>
    <property type="match status" value="1"/>
</dbReference>
<keyword evidence="3 9" id="KW-0285">Flavoprotein</keyword>
<evidence type="ECO:0000256" key="5">
    <source>
        <dbReference type="ARBA" id="ARBA00022857"/>
    </source>
</evidence>
<dbReference type="RefSeq" id="WP_049725609.1">
    <property type="nucleotide sequence ID" value="NZ_CP012154.1"/>
</dbReference>
<protein>
    <submittedName>
        <fullName evidence="13">Pyridine nucleotide-disulfide oxidoreductase</fullName>
    </submittedName>
</protein>
<dbReference type="GO" id="GO:0005886">
    <property type="term" value="C:plasma membrane"/>
    <property type="evidence" value="ECO:0007669"/>
    <property type="project" value="UniProtKB-ARBA"/>
</dbReference>
<dbReference type="Pfam" id="PF07992">
    <property type="entry name" value="Pyr_redox_2"/>
    <property type="match status" value="1"/>
</dbReference>
<evidence type="ECO:0000256" key="1">
    <source>
        <dbReference type="ARBA" id="ARBA00001974"/>
    </source>
</evidence>
<accession>A0A0K0XWD4</accession>
<evidence type="ECO:0000313" key="13">
    <source>
        <dbReference type="EMBL" id="AKS42014.1"/>
    </source>
</evidence>
<feature type="domain" description="Pyridine nucleotide-disulphide oxidoreductase dimerisation" evidence="10">
    <location>
        <begin position="576"/>
        <end position="682"/>
    </location>
</feature>
<evidence type="ECO:0000259" key="11">
    <source>
        <dbReference type="Pfam" id="PF07992"/>
    </source>
</evidence>
<evidence type="ECO:0000256" key="4">
    <source>
        <dbReference type="ARBA" id="ARBA00022827"/>
    </source>
</evidence>
<dbReference type="GO" id="GO:0016668">
    <property type="term" value="F:oxidoreductase activity, acting on a sulfur group of donors, NAD(P) as acceptor"/>
    <property type="evidence" value="ECO:0007669"/>
    <property type="project" value="InterPro"/>
</dbReference>
<dbReference type="PANTHER" id="PTHR43014">
    <property type="entry name" value="MERCURIC REDUCTASE"/>
    <property type="match status" value="1"/>
</dbReference>
<organism evidence="13 14">
    <name type="scientific">Wenzhouxiangella marina</name>
    <dbReference type="NCBI Taxonomy" id="1579979"/>
    <lineage>
        <taxon>Bacteria</taxon>
        <taxon>Pseudomonadati</taxon>
        <taxon>Pseudomonadota</taxon>
        <taxon>Gammaproteobacteria</taxon>
        <taxon>Chromatiales</taxon>
        <taxon>Wenzhouxiangellaceae</taxon>
        <taxon>Wenzhouxiangella</taxon>
    </lineage>
</organism>
<keyword evidence="4 9" id="KW-0274">FAD</keyword>
<feature type="domain" description="VTT" evidence="12">
    <location>
        <begin position="74"/>
        <end position="187"/>
    </location>
</feature>
<dbReference type="Pfam" id="PF09335">
    <property type="entry name" value="VTT_dom"/>
    <property type="match status" value="1"/>
</dbReference>
<evidence type="ECO:0000259" key="12">
    <source>
        <dbReference type="Pfam" id="PF09335"/>
    </source>
</evidence>
<dbReference type="PANTHER" id="PTHR43014:SF2">
    <property type="entry name" value="MERCURIC REDUCTASE"/>
    <property type="match status" value="1"/>
</dbReference>
<comment type="similarity">
    <text evidence="2 9">Belongs to the class-I pyridine nucleotide-disulfide oxidoreductase family.</text>
</comment>
<dbReference type="GO" id="GO:0050660">
    <property type="term" value="F:flavin adenine dinucleotide binding"/>
    <property type="evidence" value="ECO:0007669"/>
    <property type="project" value="TreeGrafter"/>
</dbReference>
<dbReference type="InterPro" id="IPR004099">
    <property type="entry name" value="Pyr_nucl-diS_OxRdtase_dimer"/>
</dbReference>
<dbReference type="InterPro" id="IPR016156">
    <property type="entry name" value="FAD/NAD-linked_Rdtase_dimer_sf"/>
</dbReference>
<evidence type="ECO:0000256" key="9">
    <source>
        <dbReference type="RuleBase" id="RU003691"/>
    </source>
</evidence>
<dbReference type="InterPro" id="IPR032816">
    <property type="entry name" value="VTT_dom"/>
</dbReference>
<keyword evidence="8 9" id="KW-0676">Redox-active center</keyword>
<sequence length="711" mass="77893">MSRSFLARLAILSIFIAGVAAFVAFDLGQYLSLESLRAHRDQLLGFVAANFQTTLAVYIILYVIMAALSVPGAAVMTLAGGALFGLLAGTIAVSFASSIGATLVFLAARFLFRDSIEKRFGQRLEAINRGVERDGAFYLLALRLVPVFPFWLINLLMALTRLKPWTFYWVSQLGMLPATLVFVNAGTQLAQVDSLGDVLSPGLIGALALLGLLPLLLRWLLGLLQRRKVYRGHRRPRRFDYNLIVIGAGAAGLVSSYIAATVRARVALIEKQSMGGDCLNTGCVPSKALIRTSRLLAEARASQRYGIREMHAEFDFGEVMARLRKVIEKIAPHDSVERYTRLGVDVIQGHARLVSPWEVEVDGRRISARSIVLATGAEPLVPDLPGLDQVPYRTSDTLWDLEDLPERLCVLGGGPIGAELAQAFARLGSRVSLIEMSDRLLPREDPEAGELLAGHLEADGVALATGHRALRVETGRLICEHQGKEVGFEFDELLIALGRKARISGYGLESLGVRIKGNGLIDTDGFQRSSFPNIYVCGDAAGPYQFTHVASHQAWSAAVNALIAPWWSFRTSYRAIPWVTYTDPEIARVGLSETEARDQGIEHEVTVYGLDDLDRAIADSADYGFVKVLTEPGKDRILGVTIVGAHAGEMLPEFVLAMTRGLGLNAIMGTIHVYPTFSEGNKYAAGEWKKAHKPERLLAIARRYFDWRRGR</sequence>
<dbReference type="GO" id="GO:0003955">
    <property type="term" value="F:NAD(P)H dehydrogenase (quinone) activity"/>
    <property type="evidence" value="ECO:0007669"/>
    <property type="project" value="TreeGrafter"/>
</dbReference>
<evidence type="ECO:0000256" key="6">
    <source>
        <dbReference type="ARBA" id="ARBA00023002"/>
    </source>
</evidence>
<dbReference type="KEGG" id="wma:WM2015_1644"/>
<dbReference type="Proteomes" id="UP000066624">
    <property type="component" value="Chromosome"/>
</dbReference>
<evidence type="ECO:0000256" key="8">
    <source>
        <dbReference type="ARBA" id="ARBA00023284"/>
    </source>
</evidence>
<dbReference type="PRINTS" id="PR00368">
    <property type="entry name" value="FADPNR"/>
</dbReference>
<dbReference type="EMBL" id="CP012154">
    <property type="protein sequence ID" value="AKS42014.1"/>
    <property type="molecule type" value="Genomic_DNA"/>
</dbReference>
<evidence type="ECO:0000256" key="2">
    <source>
        <dbReference type="ARBA" id="ARBA00007532"/>
    </source>
</evidence>
<dbReference type="InterPro" id="IPR036188">
    <property type="entry name" value="FAD/NAD-bd_sf"/>
</dbReference>
<name>A0A0K0XWD4_9GAMM</name>
<dbReference type="Pfam" id="PF02852">
    <property type="entry name" value="Pyr_redox_dim"/>
    <property type="match status" value="1"/>
</dbReference>
<dbReference type="OrthoDB" id="9800167at2"/>
<dbReference type="STRING" id="1579979.WM2015_1644"/>
<dbReference type="PROSITE" id="PS00076">
    <property type="entry name" value="PYRIDINE_REDOX_1"/>
    <property type="match status" value="1"/>
</dbReference>
<dbReference type="Gene3D" id="3.50.50.60">
    <property type="entry name" value="FAD/NAD(P)-binding domain"/>
    <property type="match status" value="2"/>
</dbReference>
<evidence type="ECO:0000256" key="7">
    <source>
        <dbReference type="ARBA" id="ARBA00023157"/>
    </source>
</evidence>
<evidence type="ECO:0000256" key="3">
    <source>
        <dbReference type="ARBA" id="ARBA00022630"/>
    </source>
</evidence>
<dbReference type="Gene3D" id="3.30.390.30">
    <property type="match status" value="1"/>
</dbReference>
<feature type="domain" description="FAD/NAD(P)-binding" evidence="11">
    <location>
        <begin position="241"/>
        <end position="554"/>
    </location>
</feature>
<keyword evidence="14" id="KW-1185">Reference proteome</keyword>
<gene>
    <name evidence="13" type="ORF">WM2015_1644</name>
</gene>
<comment type="cofactor">
    <cofactor evidence="1">
        <name>FAD</name>
        <dbReference type="ChEBI" id="CHEBI:57692"/>
    </cofactor>
</comment>
<dbReference type="FunFam" id="3.30.390.30:FF:000001">
    <property type="entry name" value="Dihydrolipoyl dehydrogenase"/>
    <property type="match status" value="1"/>
</dbReference>
<keyword evidence="6 9" id="KW-0560">Oxidoreductase</keyword>
<dbReference type="PRINTS" id="PR00411">
    <property type="entry name" value="PNDRDTASEI"/>
</dbReference>
<proteinExistence type="inferred from homology"/>
<reference evidence="14" key="1">
    <citation type="submission" date="2015-07" db="EMBL/GenBank/DDBJ databases">
        <authorList>
            <person name="Kim K.M."/>
        </authorList>
    </citation>
    <scope>NUCLEOTIDE SEQUENCE [LARGE SCALE GENOMIC DNA]</scope>
    <source>
        <strain evidence="14">KCTC 42284</strain>
    </source>
</reference>
<dbReference type="AlphaFoldDB" id="A0A0K0XWD4"/>
<evidence type="ECO:0000313" key="14">
    <source>
        <dbReference type="Proteomes" id="UP000066624"/>
    </source>
</evidence>
<keyword evidence="5" id="KW-0521">NADP</keyword>
<dbReference type="InterPro" id="IPR012999">
    <property type="entry name" value="Pyr_OxRdtase_I_AS"/>
</dbReference>
<keyword evidence="7" id="KW-1015">Disulfide bond</keyword>
<dbReference type="PATRIC" id="fig|1579979.3.peg.1685"/>
<dbReference type="InterPro" id="IPR023753">
    <property type="entry name" value="FAD/NAD-binding_dom"/>
</dbReference>
<evidence type="ECO:0000259" key="10">
    <source>
        <dbReference type="Pfam" id="PF02852"/>
    </source>
</evidence>